<organism evidence="2 3">
    <name type="scientific">Clytia hemisphaerica</name>
    <dbReference type="NCBI Taxonomy" id="252671"/>
    <lineage>
        <taxon>Eukaryota</taxon>
        <taxon>Metazoa</taxon>
        <taxon>Cnidaria</taxon>
        <taxon>Hydrozoa</taxon>
        <taxon>Hydroidolina</taxon>
        <taxon>Leptothecata</taxon>
        <taxon>Obeliida</taxon>
        <taxon>Clytiidae</taxon>
        <taxon>Clytia</taxon>
    </lineage>
</organism>
<evidence type="ECO:0000313" key="2">
    <source>
        <dbReference type="EnsemblMetazoa" id="CLYHEMP006302.1"/>
    </source>
</evidence>
<dbReference type="AlphaFoldDB" id="A0A7M5VBJ7"/>
<evidence type="ECO:0000313" key="3">
    <source>
        <dbReference type="Proteomes" id="UP000594262"/>
    </source>
</evidence>
<evidence type="ECO:0000256" key="1">
    <source>
        <dbReference type="SAM" id="SignalP"/>
    </source>
</evidence>
<name>A0A7M5VBJ7_9CNID</name>
<accession>A0A7M5VBJ7</accession>
<feature type="signal peptide" evidence="1">
    <location>
        <begin position="1"/>
        <end position="21"/>
    </location>
</feature>
<reference evidence="2" key="1">
    <citation type="submission" date="2021-01" db="UniProtKB">
        <authorList>
            <consortium name="EnsemblMetazoa"/>
        </authorList>
    </citation>
    <scope>IDENTIFICATION</scope>
</reference>
<proteinExistence type="predicted"/>
<sequence>MKTLFSLVFLLVVISVHLSYQQRPRPFKPYRPSRPCCSALRHYKRLYRQIRNQCKKEVQNLTTGVNKLKTALNTTQVVLKVVPQSIKPPTLDRLELIRVQLIEKLQNLSFNNSDENDGLNNEGRGQRGRRTLPAYCPTDFNTIKATIGNPGGISFAAMNTASLSHRDSLDPINVNLLYACAECRYQITLPGYIPEEHEHIICPQMKQSCIAGVGECAKLEVLTTIYDPVAQESKHIILNKGCSCQQLSSFYYLGDGN</sequence>
<dbReference type="GeneID" id="136808208"/>
<dbReference type="Proteomes" id="UP000594262">
    <property type="component" value="Unplaced"/>
</dbReference>
<keyword evidence="1" id="KW-0732">Signal</keyword>
<dbReference type="RefSeq" id="XP_066920845.1">
    <property type="nucleotide sequence ID" value="XM_067064744.1"/>
</dbReference>
<dbReference type="EnsemblMetazoa" id="CLYHEMT006302.1">
    <property type="protein sequence ID" value="CLYHEMP006302.1"/>
    <property type="gene ID" value="CLYHEMG006302"/>
</dbReference>
<keyword evidence="3" id="KW-1185">Reference proteome</keyword>
<protein>
    <submittedName>
        <fullName evidence="2">Uncharacterized protein</fullName>
    </submittedName>
</protein>
<feature type="chain" id="PRO_5029677273" evidence="1">
    <location>
        <begin position="22"/>
        <end position="257"/>
    </location>
</feature>